<evidence type="ECO:0000313" key="2">
    <source>
        <dbReference type="Proteomes" id="UP001207468"/>
    </source>
</evidence>
<sequence>MPKGFNRIDFDMLDASDDDAMPSRFGTNSQVFIKSILNNVNNPDDVWSQSYASIRKVNILLAQINIVPVPAQIPFWKAESRWLRALFYFELVKRYGGVPLIGDSVYNPTDVIRMKRNTFADCITYIAAECDSIKGKLKAEPLAAGDWGKASRGAAMALKAKVLLYAASPLFNGGVPAGASSDLQNVMGYPTYDVNRWTLAANAANDLLTLNVYSLEPTYNNVFLNRQNKEVIISYLRGTTTDLETNNGPVGYGTSAAGYGNTSPTEDLVDAFPMLNGKAITDPTSGYDPTNPYNNRDPRLANTVMYNNLQWLNRGVQTYEGGQDKPNIGSRVQTQTGYYMRKFLGNFATSTAYSAQNHNFPILRIAETMLDYAEALNEASATPPAAVYTTLINIRKRAGITAGTDSKYGLGTITTQAQMRDAIRNERRIEMAFEEQRFYDLRRWKLAETALNKNLSGMRITKTSTGTFIYTPFAAEAITFAFPKMYLYPIPFSETTQNPNLIQNFAKDTTGYLQNISIYEKDVPTNGTVTNEKGQFQITLRGKGILVISSVGYKDQEVNANSYLNKPLIVTLASASKDLDDVVVIGYGTKKKITNTGAVNAIAGDEIRETPTASVQNTLSGRVPGIFSQQRSGQPGGDGSTLLIRGVSTITNDPNNASAQPLLIVDDMEYGGYLSDLDADQIESLTILKDASTTAVYGVKGANGVIVITTRRGKIGRPQVSLRSETGFQSPTMTPKFLGSYQAATLRNQAYANDGSAPFFTAADIQAFKDGSDPYGHPDINWMKLLIRPYSAQSNSVLNITGGTDKVKYFVSATYLYQNGMVKDFTINPDLNSNYYYKRYNFRSNIDLQATKTLSLGFDLSGDITEMNQPNIDGRNNRDKVLFEINDQAQLPPYAYQPYNPNGTLGANPTFFGTYSNNVIGRFEYSGYKRNYGNNVTANIRGTQKLDFVTRGLSLKVVVGYNSLFSFNRNLGLNGGADQFPAYGYNATTHVYTPFNPNVYEIGQYNLSYSTNNSNKNLTYQGSVNYDRTFNGNHVYGLVLFQQISKTNFVAVNGTQTSNVPIIDRGFVGRFGYDYKQKYLIEFDAAYNGSSVFSSDKRYALFPAVSAGWNIAKEKFVMENLRFIDVFKLRGSYGLTGSNNLPIDPATGLPFLYVYQQNYTNSGSYSIGNVSNNITGIIEGTLGTNVTWEKEKQADYGVDIKMFNNKLGITADYFDKERYDILIRRGSVSTVLGVGVPPVNLGKVSNKGFEVEVSYAGNITKKLTYSVRGNISYAKNKILYQDEAQPAYPYLAGTGHSVGYLIGYTNIGFYADSTDIANNPKTPIAAKPGDLKYADLNKDGKIDPNDERVQKYTNLPNTNLGFTGTLGYKGFSFSFTLQSALNFVMRRNLTGNYTTERLDSWSPTNNIHPLLPRLSIAASVSDYDSDFWFRRMDYLRLKTVILGYQIPAKTVKRLSLNGARVYVSGYNLLTFMLKGKNIYDFDPEAPTSTEGGEYPVQKVIFLFFIIALLATGLYSCQKSALDPQVTPLNEAATFSDSAKTMQFLLAIYGDISYEFGYKRYTYASNISAGTEEGCDEAVHRLNGPTQPFVYLFNGTLSASIPDPYTYMWTIPYTDIRRVNVYLQQVNHAPISDALKQRTKAEARFLRAWYYAGLLKNFGGIPVIGDTVYSASDIIMPPRATYETTVNYILSECDAAAALLPTAYGANDYGRITQGACLGLKSRVLLYAASPLFNGGSVATDANVIPLTAYPSADPTRWQKAADAAKAIIDQGLYSLNVDNTTAPGYGFSRVFLTRVNSEYLLPGMLPPE</sequence>
<keyword evidence="2" id="KW-1185">Reference proteome</keyword>
<dbReference type="EMBL" id="JAGFNK010000363">
    <property type="protein sequence ID" value="KAI9451729.1"/>
    <property type="molecule type" value="Genomic_DNA"/>
</dbReference>
<gene>
    <name evidence="1" type="ORF">F5148DRAFT_1333037</name>
</gene>
<reference evidence="1" key="1">
    <citation type="submission" date="2021-03" db="EMBL/GenBank/DDBJ databases">
        <title>Evolutionary priming and transition to the ectomycorrhizal habit in an iconic lineage of mushroom-forming fungi: is preadaptation a requirement?</title>
        <authorList>
            <consortium name="DOE Joint Genome Institute"/>
            <person name="Looney B.P."/>
            <person name="Miyauchi S."/>
            <person name="Morin E."/>
            <person name="Drula E."/>
            <person name="Courty P.E."/>
            <person name="Chicoki N."/>
            <person name="Fauchery L."/>
            <person name="Kohler A."/>
            <person name="Kuo A."/>
            <person name="LaButti K."/>
            <person name="Pangilinan J."/>
            <person name="Lipzen A."/>
            <person name="Riley R."/>
            <person name="Andreopoulos W."/>
            <person name="He G."/>
            <person name="Johnson J."/>
            <person name="Barry K.W."/>
            <person name="Grigoriev I.V."/>
            <person name="Nagy L."/>
            <person name="Hibbett D."/>
            <person name="Henrissat B."/>
            <person name="Matheny P.B."/>
            <person name="Labbe J."/>
            <person name="Martin A.F."/>
        </authorList>
    </citation>
    <scope>NUCLEOTIDE SEQUENCE</scope>
    <source>
        <strain evidence="1">BPL698</strain>
    </source>
</reference>
<proteinExistence type="predicted"/>
<organism evidence="1 2">
    <name type="scientific">Russula earlei</name>
    <dbReference type="NCBI Taxonomy" id="71964"/>
    <lineage>
        <taxon>Eukaryota</taxon>
        <taxon>Fungi</taxon>
        <taxon>Dikarya</taxon>
        <taxon>Basidiomycota</taxon>
        <taxon>Agaricomycotina</taxon>
        <taxon>Agaricomycetes</taxon>
        <taxon>Russulales</taxon>
        <taxon>Russulaceae</taxon>
        <taxon>Russula</taxon>
    </lineage>
</organism>
<protein>
    <submittedName>
        <fullName evidence="1">Uncharacterized protein</fullName>
    </submittedName>
</protein>
<dbReference type="Proteomes" id="UP001207468">
    <property type="component" value="Unassembled WGS sequence"/>
</dbReference>
<evidence type="ECO:0000313" key="1">
    <source>
        <dbReference type="EMBL" id="KAI9451729.1"/>
    </source>
</evidence>
<name>A0ACC0TYT0_9AGAM</name>
<comment type="caution">
    <text evidence="1">The sequence shown here is derived from an EMBL/GenBank/DDBJ whole genome shotgun (WGS) entry which is preliminary data.</text>
</comment>
<accession>A0ACC0TYT0</accession>